<evidence type="ECO:0000256" key="6">
    <source>
        <dbReference type="ARBA" id="ARBA00023004"/>
    </source>
</evidence>
<reference evidence="9" key="1">
    <citation type="submission" date="2023-05" db="EMBL/GenBank/DDBJ databases">
        <title>Anaerotaeda fermentans gen. nov., sp. nov., a novel anaerobic planctomycete of the new family within the order Sedimentisphaerales isolated from Taman Peninsula, Russia.</title>
        <authorList>
            <person name="Khomyakova M.A."/>
            <person name="Merkel A.Y."/>
            <person name="Slobodkin A.I."/>
        </authorList>
    </citation>
    <scope>NUCLEOTIDE SEQUENCE</scope>
    <source>
        <strain evidence="9">M17dextr</strain>
    </source>
</reference>
<protein>
    <submittedName>
        <fullName evidence="9">DUF4070 domain-containing protein</fullName>
    </submittedName>
</protein>
<evidence type="ECO:0000256" key="5">
    <source>
        <dbReference type="ARBA" id="ARBA00022723"/>
    </source>
</evidence>
<dbReference type="InterPro" id="IPR034466">
    <property type="entry name" value="Methyltransferase_Class_B"/>
</dbReference>
<evidence type="ECO:0000313" key="10">
    <source>
        <dbReference type="Proteomes" id="UP001431776"/>
    </source>
</evidence>
<keyword evidence="7" id="KW-0411">Iron-sulfur</keyword>
<dbReference type="InterPro" id="IPR036724">
    <property type="entry name" value="Cobalamin-bd_sf"/>
</dbReference>
<dbReference type="InterPro" id="IPR051198">
    <property type="entry name" value="BchE-like"/>
</dbReference>
<name>A0AAW6TYX2_9BACT</name>
<dbReference type="GO" id="GO:0031419">
    <property type="term" value="F:cobalamin binding"/>
    <property type="evidence" value="ECO:0007669"/>
    <property type="project" value="InterPro"/>
</dbReference>
<evidence type="ECO:0000256" key="1">
    <source>
        <dbReference type="ARBA" id="ARBA00001966"/>
    </source>
</evidence>
<keyword evidence="2" id="KW-0489">Methyltransferase</keyword>
<comment type="cofactor">
    <cofactor evidence="1">
        <name>[4Fe-4S] cluster</name>
        <dbReference type="ChEBI" id="CHEBI:49883"/>
    </cofactor>
</comment>
<evidence type="ECO:0000256" key="7">
    <source>
        <dbReference type="ARBA" id="ARBA00023014"/>
    </source>
</evidence>
<dbReference type="Proteomes" id="UP001431776">
    <property type="component" value="Unassembled WGS sequence"/>
</dbReference>
<evidence type="ECO:0000256" key="3">
    <source>
        <dbReference type="ARBA" id="ARBA00022679"/>
    </source>
</evidence>
<dbReference type="InterPro" id="IPR006638">
    <property type="entry name" value="Elp3/MiaA/NifB-like_rSAM"/>
</dbReference>
<evidence type="ECO:0000313" key="9">
    <source>
        <dbReference type="EMBL" id="MDI6448621.1"/>
    </source>
</evidence>
<feature type="domain" description="B12-binding" evidence="8">
    <location>
        <begin position="1"/>
        <end position="129"/>
    </location>
</feature>
<organism evidence="9 10">
    <name type="scientific">Anaerobaca lacustris</name>
    <dbReference type="NCBI Taxonomy" id="3044600"/>
    <lineage>
        <taxon>Bacteria</taxon>
        <taxon>Pseudomonadati</taxon>
        <taxon>Planctomycetota</taxon>
        <taxon>Phycisphaerae</taxon>
        <taxon>Sedimentisphaerales</taxon>
        <taxon>Anaerobacaceae</taxon>
        <taxon>Anaerobaca</taxon>
    </lineage>
</organism>
<dbReference type="SFLD" id="SFLDG01123">
    <property type="entry name" value="methyltransferase_(Class_B)"/>
    <property type="match status" value="1"/>
</dbReference>
<evidence type="ECO:0000256" key="2">
    <source>
        <dbReference type="ARBA" id="ARBA00022603"/>
    </source>
</evidence>
<dbReference type="PANTHER" id="PTHR43409:SF7">
    <property type="entry name" value="BLL1977 PROTEIN"/>
    <property type="match status" value="1"/>
</dbReference>
<keyword evidence="6" id="KW-0408">Iron</keyword>
<sequence length="422" mass="48623">MKMKLIYPAWPKLKRQTTFHLPPHGPVVFAATVPEDVEIVFEDDNVQEVNLDEQVDLVAISTMLTCQLPRAFEIADAFRAKGVPVIFGGISTMLHSEEVAGHADSVFLGEAEGRFGQVIEDFRANRLKPVYDFMGTHPSADQVGPARRSVLNRSLYNYRGVQMVDLVHASRGCKFNCFPCCSAFLGGKQFRPRPIDRVVEELEQIQNNRLFIVDNSLAQDRDWIMDLFRAMTPLKKKWVSHPIFYDEEVIALAAEAGCWYVYQAVFDTSDVIRDRIRMLQDHGIGVEGTILLGTDDHDVDSIKRLVDFLCEIRLDVAEFTILTPFPHSPIREQFEREGRILSSNWADYTADKVVFQPKKMSVDQLQEIYEYAWDTFYADAGYQLRMGQLFQKVIEREMADGTYRRYDPRIRKRFQRKALEQS</sequence>
<dbReference type="PANTHER" id="PTHR43409">
    <property type="entry name" value="ANAEROBIC MAGNESIUM-PROTOPORPHYRIN IX MONOMETHYL ESTER CYCLASE-RELATED"/>
    <property type="match status" value="1"/>
</dbReference>
<keyword evidence="3" id="KW-0808">Transferase</keyword>
<keyword evidence="5" id="KW-0479">Metal-binding</keyword>
<dbReference type="GO" id="GO:0003824">
    <property type="term" value="F:catalytic activity"/>
    <property type="evidence" value="ECO:0007669"/>
    <property type="project" value="InterPro"/>
</dbReference>
<dbReference type="GO" id="GO:0046872">
    <property type="term" value="F:metal ion binding"/>
    <property type="evidence" value="ECO:0007669"/>
    <property type="project" value="UniProtKB-KW"/>
</dbReference>
<dbReference type="SUPFAM" id="SSF52242">
    <property type="entry name" value="Cobalamin (vitamin B12)-binding domain"/>
    <property type="match status" value="1"/>
</dbReference>
<keyword evidence="4" id="KW-0949">S-adenosyl-L-methionine</keyword>
<proteinExistence type="predicted"/>
<dbReference type="GO" id="GO:0051539">
    <property type="term" value="F:4 iron, 4 sulfur cluster binding"/>
    <property type="evidence" value="ECO:0007669"/>
    <property type="project" value="UniProtKB-KW"/>
</dbReference>
<dbReference type="Gene3D" id="3.40.50.280">
    <property type="entry name" value="Cobalamin-binding domain"/>
    <property type="match status" value="1"/>
</dbReference>
<accession>A0AAW6TYX2</accession>
<dbReference type="SUPFAM" id="SSF102114">
    <property type="entry name" value="Radical SAM enzymes"/>
    <property type="match status" value="1"/>
</dbReference>
<evidence type="ECO:0000256" key="4">
    <source>
        <dbReference type="ARBA" id="ARBA00022691"/>
    </source>
</evidence>
<dbReference type="SFLD" id="SFLDG01082">
    <property type="entry name" value="B12-binding_domain_containing"/>
    <property type="match status" value="1"/>
</dbReference>
<dbReference type="InterPro" id="IPR007197">
    <property type="entry name" value="rSAM"/>
</dbReference>
<keyword evidence="10" id="KW-1185">Reference proteome</keyword>
<dbReference type="SFLD" id="SFLDS00029">
    <property type="entry name" value="Radical_SAM"/>
    <property type="match status" value="1"/>
</dbReference>
<gene>
    <name evidence="9" type="ORF">QJ522_06160</name>
</gene>
<dbReference type="GO" id="GO:0005829">
    <property type="term" value="C:cytosol"/>
    <property type="evidence" value="ECO:0007669"/>
    <property type="project" value="TreeGrafter"/>
</dbReference>
<dbReference type="RefSeq" id="WP_349244031.1">
    <property type="nucleotide sequence ID" value="NZ_JASCXX010000005.1"/>
</dbReference>
<dbReference type="AlphaFoldDB" id="A0AAW6TYX2"/>
<comment type="caution">
    <text evidence="9">The sequence shown here is derived from an EMBL/GenBank/DDBJ whole genome shotgun (WGS) entry which is preliminary data.</text>
</comment>
<dbReference type="SMART" id="SM00729">
    <property type="entry name" value="Elp3"/>
    <property type="match status" value="1"/>
</dbReference>
<evidence type="ECO:0000259" key="8">
    <source>
        <dbReference type="PROSITE" id="PS51332"/>
    </source>
</evidence>
<dbReference type="InterPro" id="IPR058240">
    <property type="entry name" value="rSAM_sf"/>
</dbReference>
<dbReference type="InterPro" id="IPR006158">
    <property type="entry name" value="Cobalamin-bd"/>
</dbReference>
<dbReference type="EMBL" id="JASCXX010000005">
    <property type="protein sequence ID" value="MDI6448621.1"/>
    <property type="molecule type" value="Genomic_DNA"/>
</dbReference>
<dbReference type="PROSITE" id="PS51332">
    <property type="entry name" value="B12_BINDING"/>
    <property type="match status" value="1"/>
</dbReference>